<proteinExistence type="inferred from homology"/>
<reference evidence="9 10" key="1">
    <citation type="submission" date="2016-10" db="EMBL/GenBank/DDBJ databases">
        <authorList>
            <person name="Cai Z."/>
        </authorList>
    </citation>
    <scope>NUCLEOTIDE SEQUENCE [LARGE SCALE GENOMIC DNA]</scope>
</reference>
<evidence type="ECO:0000256" key="7">
    <source>
        <dbReference type="ARBA" id="ARBA00044172"/>
    </source>
</evidence>
<dbReference type="InterPro" id="IPR037856">
    <property type="entry name" value="Sdc1/DPY30"/>
</dbReference>
<dbReference type="GO" id="GO:0048188">
    <property type="term" value="C:Set1C/COMPASS complex"/>
    <property type="evidence" value="ECO:0007669"/>
    <property type="project" value="InterPro"/>
</dbReference>
<evidence type="ECO:0000256" key="6">
    <source>
        <dbReference type="ARBA" id="ARBA00023242"/>
    </source>
</evidence>
<keyword evidence="3" id="KW-0156">Chromatin regulator</keyword>
<comment type="similarity">
    <text evidence="2">Belongs to the dpy-30 family.</text>
</comment>
<gene>
    <name evidence="9" type="ORF">BQ4739_LOCUS15745</name>
</gene>
<evidence type="ECO:0000256" key="5">
    <source>
        <dbReference type="ARBA" id="ARBA00023163"/>
    </source>
</evidence>
<feature type="region of interest" description="Disordered" evidence="8">
    <location>
        <begin position="1"/>
        <end position="23"/>
    </location>
</feature>
<keyword evidence="4" id="KW-0805">Transcription regulation</keyword>
<evidence type="ECO:0000256" key="3">
    <source>
        <dbReference type="ARBA" id="ARBA00022853"/>
    </source>
</evidence>
<organism evidence="9 10">
    <name type="scientific">Tetradesmus obliquus</name>
    <name type="common">Green alga</name>
    <name type="synonym">Acutodesmus obliquus</name>
    <dbReference type="NCBI Taxonomy" id="3088"/>
    <lineage>
        <taxon>Eukaryota</taxon>
        <taxon>Viridiplantae</taxon>
        <taxon>Chlorophyta</taxon>
        <taxon>core chlorophytes</taxon>
        <taxon>Chlorophyceae</taxon>
        <taxon>CS clade</taxon>
        <taxon>Sphaeropleales</taxon>
        <taxon>Scenedesmaceae</taxon>
        <taxon>Tetradesmus</taxon>
    </lineage>
</organism>
<evidence type="ECO:0000313" key="10">
    <source>
        <dbReference type="Proteomes" id="UP000256970"/>
    </source>
</evidence>
<dbReference type="Gene3D" id="1.20.890.10">
    <property type="entry name" value="cAMP-dependent protein kinase regulatory subunit, dimerization-anchoring domain"/>
    <property type="match status" value="1"/>
</dbReference>
<dbReference type="CDD" id="cd22965">
    <property type="entry name" value="DD_DPY30_SDC1"/>
    <property type="match status" value="1"/>
</dbReference>
<dbReference type="EMBL" id="FNXT01001234">
    <property type="protein sequence ID" value="SZX75453.1"/>
    <property type="molecule type" value="Genomic_DNA"/>
</dbReference>
<dbReference type="PANTHER" id="PTHR23356">
    <property type="entry name" value="DPY30-RELATED"/>
    <property type="match status" value="1"/>
</dbReference>
<keyword evidence="5" id="KW-0804">Transcription</keyword>
<dbReference type="InterPro" id="IPR049629">
    <property type="entry name" value="DPY30_SDC1_DD"/>
</dbReference>
<dbReference type="PANTHER" id="PTHR23356:SF16">
    <property type="entry name" value="DPY30 DOMAIN CONTAINING 2"/>
    <property type="match status" value="1"/>
</dbReference>
<dbReference type="GO" id="GO:0006325">
    <property type="term" value="P:chromatin organization"/>
    <property type="evidence" value="ECO:0007669"/>
    <property type="project" value="UniProtKB-KW"/>
</dbReference>
<keyword evidence="6" id="KW-0539">Nucleus</keyword>
<evidence type="ECO:0000256" key="2">
    <source>
        <dbReference type="ARBA" id="ARBA00010849"/>
    </source>
</evidence>
<dbReference type="InterPro" id="IPR007858">
    <property type="entry name" value="Dpy-30_motif"/>
</dbReference>
<evidence type="ECO:0000256" key="4">
    <source>
        <dbReference type="ARBA" id="ARBA00023015"/>
    </source>
</evidence>
<keyword evidence="10" id="KW-1185">Reference proteome</keyword>
<dbReference type="SUPFAM" id="SSF47391">
    <property type="entry name" value="Dimerization-anchoring domain of cAMP-dependent PK regulatory subunit"/>
    <property type="match status" value="1"/>
</dbReference>
<evidence type="ECO:0000313" key="9">
    <source>
        <dbReference type="EMBL" id="SZX75453.1"/>
    </source>
</evidence>
<evidence type="ECO:0000256" key="8">
    <source>
        <dbReference type="SAM" id="MobiDB-lite"/>
    </source>
</evidence>
<evidence type="ECO:0000256" key="1">
    <source>
        <dbReference type="ARBA" id="ARBA00004123"/>
    </source>
</evidence>
<protein>
    <recommendedName>
        <fullName evidence="7">Protein dpy-30 homolog</fullName>
    </recommendedName>
</protein>
<dbReference type="STRING" id="3088.A0A383WDX9"/>
<dbReference type="Proteomes" id="UP000256970">
    <property type="component" value="Unassembled WGS sequence"/>
</dbReference>
<sequence length="97" mass="10383">MADAAGDASKEPSTQDNVKSAEKAAVNIQKRLTSHALPIRQYLESTVVPLLMQGLQSLCKERPEDPVEYLANYLLQHNPKKGPAGPAAASGTAVKQE</sequence>
<dbReference type="Pfam" id="PF05186">
    <property type="entry name" value="Dpy-30"/>
    <property type="match status" value="1"/>
</dbReference>
<comment type="subcellular location">
    <subcellularLocation>
        <location evidence="1">Nucleus</location>
    </subcellularLocation>
</comment>
<name>A0A383WDX9_TETOB</name>
<dbReference type="AlphaFoldDB" id="A0A383WDX9"/>
<accession>A0A383WDX9</accession>